<evidence type="ECO:0000256" key="3">
    <source>
        <dbReference type="ARBA" id="ARBA00022741"/>
    </source>
</evidence>
<evidence type="ECO:0000256" key="4">
    <source>
        <dbReference type="ARBA" id="ARBA00022840"/>
    </source>
</evidence>
<dbReference type="InterPro" id="IPR050683">
    <property type="entry name" value="Bact_Polysacc_Export_ATP-bd"/>
</dbReference>
<feature type="compositionally biased region" description="Basic and acidic residues" evidence="5">
    <location>
        <begin position="300"/>
        <end position="310"/>
    </location>
</feature>
<name>A0A5R9A7U1_PSENT</name>
<comment type="caution">
    <text evidence="7">The sequence shown here is derived from an EMBL/GenBank/DDBJ whole genome shotgun (WGS) entry which is preliminary data.</text>
</comment>
<proteinExistence type="inferred from homology"/>
<evidence type="ECO:0000256" key="2">
    <source>
        <dbReference type="ARBA" id="ARBA00022448"/>
    </source>
</evidence>
<evidence type="ECO:0000313" key="7">
    <source>
        <dbReference type="EMBL" id="TLP74721.1"/>
    </source>
</evidence>
<keyword evidence="3" id="KW-0547">Nucleotide-binding</keyword>
<dbReference type="SMART" id="SM00382">
    <property type="entry name" value="AAA"/>
    <property type="match status" value="1"/>
</dbReference>
<dbReference type="PANTHER" id="PTHR46743">
    <property type="entry name" value="TEICHOIC ACIDS EXPORT ATP-BINDING PROTEIN TAGH"/>
    <property type="match status" value="1"/>
</dbReference>
<dbReference type="InterPro" id="IPR015860">
    <property type="entry name" value="ABC_transpr_TagH-like"/>
</dbReference>
<keyword evidence="2" id="KW-0813">Transport</keyword>
<dbReference type="CDD" id="cd03220">
    <property type="entry name" value="ABC_KpsT_Wzt"/>
    <property type="match status" value="1"/>
</dbReference>
<dbReference type="GO" id="GO:0016020">
    <property type="term" value="C:membrane"/>
    <property type="evidence" value="ECO:0007669"/>
    <property type="project" value="InterPro"/>
</dbReference>
<dbReference type="InterPro" id="IPR027417">
    <property type="entry name" value="P-loop_NTPase"/>
</dbReference>
<dbReference type="InterPro" id="IPR017871">
    <property type="entry name" value="ABC_transporter-like_CS"/>
</dbReference>
<dbReference type="InterPro" id="IPR029439">
    <property type="entry name" value="Wzt_C"/>
</dbReference>
<dbReference type="InterPro" id="IPR003439">
    <property type="entry name" value="ABC_transporter-like_ATP-bd"/>
</dbReference>
<dbReference type="GO" id="GO:0016887">
    <property type="term" value="F:ATP hydrolysis activity"/>
    <property type="evidence" value="ECO:0007669"/>
    <property type="project" value="InterPro"/>
</dbReference>
<dbReference type="InterPro" id="IPR003593">
    <property type="entry name" value="AAA+_ATPase"/>
</dbReference>
<dbReference type="Gene3D" id="2.70.50.60">
    <property type="entry name" value="abc- transporter (atp binding component) like domain"/>
    <property type="match status" value="1"/>
</dbReference>
<comment type="similarity">
    <text evidence="1">Belongs to the ABC transporter superfamily.</text>
</comment>
<reference evidence="8" key="2">
    <citation type="submission" date="2019-06" db="EMBL/GenBank/DDBJ databases">
        <title>AzeR, a transcriptional regulator that responds to azelaic acid in Pseudomonas nitroreducens.</title>
        <authorList>
            <person name="Bez C."/>
            <person name="Javvadi S.G."/>
            <person name="Bertani I."/>
            <person name="Devescovi G."/>
            <person name="Studholme D.J."/>
            <person name="Geller A."/>
            <person name="Levy A."/>
            <person name="Venturi V."/>
        </authorList>
    </citation>
    <scope>NUCLEOTIDE SEQUENCE [LARGE SCALE GENOMIC DNA]</scope>
    <source>
        <strain evidence="8">DSM 9128</strain>
    </source>
</reference>
<dbReference type="AlphaFoldDB" id="A0A5R9A7U1"/>
<protein>
    <submittedName>
        <fullName evidence="7">ABC transporter ATP-binding protein</fullName>
    </submittedName>
</protein>
<keyword evidence="4 7" id="KW-0067">ATP-binding</keyword>
<dbReference type="SUPFAM" id="SSF52540">
    <property type="entry name" value="P-loop containing nucleoside triphosphate hydrolases"/>
    <property type="match status" value="1"/>
</dbReference>
<dbReference type="RefSeq" id="WP_138213819.1">
    <property type="nucleotide sequence ID" value="NZ_VASG01000003.1"/>
</dbReference>
<evidence type="ECO:0000256" key="1">
    <source>
        <dbReference type="ARBA" id="ARBA00005417"/>
    </source>
</evidence>
<dbReference type="Proteomes" id="UP000307510">
    <property type="component" value="Unassembled WGS sequence"/>
</dbReference>
<dbReference type="Pfam" id="PF00005">
    <property type="entry name" value="ABC_tran"/>
    <property type="match status" value="1"/>
</dbReference>
<feature type="domain" description="ABC transporter" evidence="6">
    <location>
        <begin position="50"/>
        <end position="271"/>
    </location>
</feature>
<evidence type="ECO:0000313" key="8">
    <source>
        <dbReference type="Proteomes" id="UP000307510"/>
    </source>
</evidence>
<dbReference type="Pfam" id="PF14524">
    <property type="entry name" value="Wzt_C"/>
    <property type="match status" value="1"/>
</dbReference>
<feature type="region of interest" description="Disordered" evidence="5">
    <location>
        <begin position="291"/>
        <end position="317"/>
    </location>
</feature>
<dbReference type="Gene3D" id="3.40.50.300">
    <property type="entry name" value="P-loop containing nucleotide triphosphate hydrolases"/>
    <property type="match status" value="1"/>
</dbReference>
<accession>A0A5R9A7U1</accession>
<dbReference type="PROSITE" id="PS00211">
    <property type="entry name" value="ABC_TRANSPORTER_1"/>
    <property type="match status" value="1"/>
</dbReference>
<gene>
    <name evidence="7" type="ORF">FEA48_10925</name>
</gene>
<reference evidence="7 8" key="1">
    <citation type="submission" date="2019-05" db="EMBL/GenBank/DDBJ databases">
        <authorList>
            <person name="Moore K."/>
            <person name="O'Neill P."/>
            <person name="Farbos A."/>
            <person name="Studholme D.J."/>
        </authorList>
    </citation>
    <scope>NUCLEOTIDE SEQUENCE [LARGE SCALE GENOMIC DNA]</scope>
    <source>
        <strain evidence="7 8">DSM 9128</strain>
    </source>
</reference>
<dbReference type="PROSITE" id="PS50893">
    <property type="entry name" value="ABC_TRANSPORTER_2"/>
    <property type="match status" value="1"/>
</dbReference>
<dbReference type="CDD" id="cd10147">
    <property type="entry name" value="Wzt_C-like"/>
    <property type="match status" value="1"/>
</dbReference>
<dbReference type="EMBL" id="VASG01000003">
    <property type="protein sequence ID" value="TLP74721.1"/>
    <property type="molecule type" value="Genomic_DNA"/>
</dbReference>
<organism evidence="7 8">
    <name type="scientific">Pseudomonas nitroreducens</name>
    <dbReference type="NCBI Taxonomy" id="46680"/>
    <lineage>
        <taxon>Bacteria</taxon>
        <taxon>Pseudomonadati</taxon>
        <taxon>Pseudomonadota</taxon>
        <taxon>Gammaproteobacteria</taxon>
        <taxon>Pseudomonadales</taxon>
        <taxon>Pseudomonadaceae</taxon>
        <taxon>Pseudomonas</taxon>
    </lineage>
</organism>
<evidence type="ECO:0000256" key="5">
    <source>
        <dbReference type="SAM" id="MobiDB-lite"/>
    </source>
</evidence>
<dbReference type="PANTHER" id="PTHR46743:SF2">
    <property type="entry name" value="TEICHOIC ACIDS EXPORT ATP-BINDING PROTEIN TAGH"/>
    <property type="match status" value="1"/>
</dbReference>
<dbReference type="GO" id="GO:0005524">
    <property type="term" value="F:ATP binding"/>
    <property type="evidence" value="ECO:0007669"/>
    <property type="project" value="UniProtKB-KW"/>
</dbReference>
<evidence type="ECO:0000259" key="6">
    <source>
        <dbReference type="PROSITE" id="PS50893"/>
    </source>
</evidence>
<dbReference type="GO" id="GO:0140359">
    <property type="term" value="F:ABC-type transporter activity"/>
    <property type="evidence" value="ECO:0007669"/>
    <property type="project" value="InterPro"/>
</dbReference>
<sequence>MSSELSLIGTQTTVTAVDEVAIRVEHLSKCFHVYDLPRHRLKQFVLPPVRRMVGLPTHNYFREYWALQDVSFTIGKGETVGIVGKNGSGKSTLLQLICGTLTPTSGQVEANGRIAALLELGSGFNPEFTGIENVYLNGAVLGLDRQEIDARLDDILAFADIGDFIRQPVKTYSSGMAVRLAFAVQTVVDPDIFIVDEALAVGDEKFQRKCFARLEELKARGTSILFVSHSAPSVKELCDKALLLNEGQKLLYGDASEVVKNYQRLIYAPAEKYQQLIQAYKSLDLEDSSAPLQLTDESESESRKASKDEFDPGLVPESTVRYPEQGARIESVEIFNAKGEQVNVLNPGSEYQFVVSGSFGRACDSVYFGMHIRTISGLEITGQRYPQEPQTIEHIPAGGKFRISFSYRMSLLPGIYFAGCGLWSNYEPNNLNRIMDAVMFRVTLPNVNHSFGYCDLMTEIPTLELS</sequence>